<keyword evidence="4" id="KW-0812">Transmembrane</keyword>
<dbReference type="CDD" id="cd10944">
    <property type="entry name" value="CE4_SmPgdA_like"/>
    <property type="match status" value="1"/>
</dbReference>
<keyword evidence="4" id="KW-1133">Transmembrane helix</keyword>
<dbReference type="GO" id="GO:0016810">
    <property type="term" value="F:hydrolase activity, acting on carbon-nitrogen (but not peptide) bonds"/>
    <property type="evidence" value="ECO:0007669"/>
    <property type="project" value="InterPro"/>
</dbReference>
<dbReference type="AlphaFoldDB" id="A0A9X3K783"/>
<dbReference type="InterPro" id="IPR002509">
    <property type="entry name" value="NODB_dom"/>
</dbReference>
<keyword evidence="4" id="KW-0472">Membrane</keyword>
<dbReference type="Gene3D" id="3.20.20.370">
    <property type="entry name" value="Glycoside hydrolase/deacetylase"/>
    <property type="match status" value="1"/>
</dbReference>
<keyword evidence="2" id="KW-0378">Hydrolase</keyword>
<dbReference type="Pfam" id="PF01522">
    <property type="entry name" value="Polysacc_deac_1"/>
    <property type="match status" value="1"/>
</dbReference>
<keyword evidence="1" id="KW-0479">Metal-binding</keyword>
<organism evidence="6 7">
    <name type="scientific">Parvimonas micra</name>
    <dbReference type="NCBI Taxonomy" id="33033"/>
    <lineage>
        <taxon>Bacteria</taxon>
        <taxon>Bacillati</taxon>
        <taxon>Bacillota</taxon>
        <taxon>Tissierellia</taxon>
        <taxon>Tissierellales</taxon>
        <taxon>Peptoniphilaceae</taxon>
        <taxon>Parvimonas</taxon>
    </lineage>
</organism>
<dbReference type="InterPro" id="IPR050248">
    <property type="entry name" value="Polysacc_deacetylase_ArnD"/>
</dbReference>
<reference evidence="6" key="1">
    <citation type="submission" date="2022-07" db="EMBL/GenBank/DDBJ databases">
        <title>Parvimonas micra travels from the subgingival sulcus of the human oral cavity to the colorectal adenocarcinoma.</title>
        <authorList>
            <person name="Conde-Perez K."/>
            <person name="Buetas E."/>
            <person name="Aja-Macaya P."/>
            <person name="Martin-De Arribas E."/>
            <person name="Iglesias-Corras I."/>
            <person name="Trigo-Tasende N."/>
            <person name="Nasser-Ali M."/>
            <person name="Estevez L.S."/>
            <person name="Rumbo-Feal S."/>
            <person name="Otero-Alen B."/>
            <person name="Noguera J.F."/>
            <person name="Concha A."/>
            <person name="Pardinas-Lopez S."/>
            <person name="Carda-Dieguez M."/>
            <person name="Gomez-Randulfe I."/>
            <person name="Martinez-Lago N."/>
            <person name="Ladra S."/>
            <person name="Aparicio L.A."/>
            <person name="Bou G."/>
            <person name="Mira A."/>
            <person name="Vallejo J.A."/>
            <person name="Poza M."/>
        </authorList>
    </citation>
    <scope>NUCLEOTIDE SEQUENCE</scope>
    <source>
        <strain evidence="6">PM79KC-AC-4</strain>
    </source>
</reference>
<name>A0A9X3K783_9FIRM</name>
<dbReference type="PANTHER" id="PTHR10587">
    <property type="entry name" value="GLYCOSYL TRANSFERASE-RELATED"/>
    <property type="match status" value="1"/>
</dbReference>
<dbReference type="GO" id="GO:0016020">
    <property type="term" value="C:membrane"/>
    <property type="evidence" value="ECO:0007669"/>
    <property type="project" value="TreeGrafter"/>
</dbReference>
<feature type="compositionally biased region" description="Basic and acidic residues" evidence="3">
    <location>
        <begin position="83"/>
        <end position="109"/>
    </location>
</feature>
<feature type="region of interest" description="Disordered" evidence="3">
    <location>
        <begin position="1"/>
        <end position="21"/>
    </location>
</feature>
<dbReference type="PANTHER" id="PTHR10587:SF133">
    <property type="entry name" value="CHITIN DEACETYLASE 1-RELATED"/>
    <property type="match status" value="1"/>
</dbReference>
<dbReference type="GO" id="GO:0046872">
    <property type="term" value="F:metal ion binding"/>
    <property type="evidence" value="ECO:0007669"/>
    <property type="project" value="UniProtKB-KW"/>
</dbReference>
<evidence type="ECO:0000256" key="3">
    <source>
        <dbReference type="SAM" id="MobiDB-lite"/>
    </source>
</evidence>
<comment type="caution">
    <text evidence="6">The sequence shown here is derived from an EMBL/GenBank/DDBJ whole genome shotgun (WGS) entry which is preliminary data.</text>
</comment>
<proteinExistence type="predicted"/>
<protein>
    <submittedName>
        <fullName evidence="6">Polysaccharide deacetylase</fullName>
    </submittedName>
</protein>
<feature type="domain" description="NodB homology" evidence="5">
    <location>
        <begin position="147"/>
        <end position="351"/>
    </location>
</feature>
<accession>A0A9X3K783</accession>
<dbReference type="SUPFAM" id="SSF88713">
    <property type="entry name" value="Glycoside hydrolase/deacetylase"/>
    <property type="match status" value="1"/>
</dbReference>
<dbReference type="RefSeq" id="WP_269720884.1">
    <property type="nucleotide sequence ID" value="NZ_CP101408.1"/>
</dbReference>
<dbReference type="EMBL" id="JANDZV010000003">
    <property type="protein sequence ID" value="MCZ7407746.1"/>
    <property type="molecule type" value="Genomic_DNA"/>
</dbReference>
<feature type="region of interest" description="Disordered" evidence="3">
    <location>
        <begin position="75"/>
        <end position="116"/>
    </location>
</feature>
<evidence type="ECO:0000256" key="1">
    <source>
        <dbReference type="ARBA" id="ARBA00022723"/>
    </source>
</evidence>
<evidence type="ECO:0000313" key="7">
    <source>
        <dbReference type="Proteomes" id="UP001141458"/>
    </source>
</evidence>
<evidence type="ECO:0000256" key="2">
    <source>
        <dbReference type="ARBA" id="ARBA00022801"/>
    </source>
</evidence>
<gene>
    <name evidence="6" type="ORF">NND69_05100</name>
</gene>
<sequence length="354" mass="40872">MINNEEKNLDDKEKNLDNREKMVDNEEKIKIMRRKRKKNRRKENFIIITAVFLALFIFLGGKYALDVIYQNKSQVQNKNNQNEQKETSDNNSKEKQSESEKETEQKDSNGIDFAESGNHIKSADSYAYDTAEIRDYIMSKKEYTGKKMVFLTFDDGVTPGVTDKALDILKEKQVPATFFVVGKTLNDQAKPYLERQLKEGHGIAIHSFSHDYNKLYPKRIPNPATIKEEAEKTMLRLKELLGDKFNTKVWRYPGGHMSWKGLENAGNGDETLKSLGLEWIDWNSLSGDAEPLKVRPTNKEEMLKYVKTSLSYWKQQNVAVVLMHDSQGKNLTLETLPSIIDYFKSNGYEFGILK</sequence>
<evidence type="ECO:0000259" key="5">
    <source>
        <dbReference type="PROSITE" id="PS51677"/>
    </source>
</evidence>
<evidence type="ECO:0000313" key="6">
    <source>
        <dbReference type="EMBL" id="MCZ7407746.1"/>
    </source>
</evidence>
<dbReference type="PROSITE" id="PS51677">
    <property type="entry name" value="NODB"/>
    <property type="match status" value="1"/>
</dbReference>
<dbReference type="GO" id="GO:0005975">
    <property type="term" value="P:carbohydrate metabolic process"/>
    <property type="evidence" value="ECO:0007669"/>
    <property type="project" value="InterPro"/>
</dbReference>
<evidence type="ECO:0000256" key="4">
    <source>
        <dbReference type="SAM" id="Phobius"/>
    </source>
</evidence>
<dbReference type="InterPro" id="IPR011330">
    <property type="entry name" value="Glyco_hydro/deAcase_b/a-brl"/>
</dbReference>
<feature type="transmembrane region" description="Helical" evidence="4">
    <location>
        <begin position="44"/>
        <end position="65"/>
    </location>
</feature>
<dbReference type="Proteomes" id="UP001141458">
    <property type="component" value="Unassembled WGS sequence"/>
</dbReference>